<accession>A0A1S8NBJ5</accession>
<dbReference type="RefSeq" id="WP_077865154.1">
    <property type="nucleotide sequence ID" value="NZ_LZYZ01000003.1"/>
</dbReference>
<dbReference type="GO" id="GO:0008360">
    <property type="term" value="P:regulation of cell shape"/>
    <property type="evidence" value="ECO:0007669"/>
    <property type="project" value="UniProtKB-UniRule"/>
</dbReference>
<dbReference type="SUPFAM" id="SSF143985">
    <property type="entry name" value="L,D-transpeptidase pre-catalytic domain-like"/>
    <property type="match status" value="1"/>
</dbReference>
<dbReference type="Proteomes" id="UP000191154">
    <property type="component" value="Unassembled WGS sequence"/>
</dbReference>
<keyword evidence="4 6" id="KW-0573">Peptidoglycan synthesis</keyword>
<dbReference type="InterPro" id="IPR022029">
    <property type="entry name" value="YoaR-like_PG-bd"/>
</dbReference>
<dbReference type="GO" id="GO:0016740">
    <property type="term" value="F:transferase activity"/>
    <property type="evidence" value="ECO:0007669"/>
    <property type="project" value="UniProtKB-KW"/>
</dbReference>
<keyword evidence="3 6" id="KW-0133">Cell shape</keyword>
<dbReference type="InterPro" id="IPR005490">
    <property type="entry name" value="LD_TPept_cat_dom"/>
</dbReference>
<keyword evidence="7" id="KW-0472">Membrane</keyword>
<dbReference type="PROSITE" id="PS52029">
    <property type="entry name" value="LD_TPASE"/>
    <property type="match status" value="1"/>
</dbReference>
<dbReference type="GO" id="GO:0005576">
    <property type="term" value="C:extracellular region"/>
    <property type="evidence" value="ECO:0007669"/>
    <property type="project" value="TreeGrafter"/>
</dbReference>
<name>A0A1S8NBJ5_CLOSA</name>
<gene>
    <name evidence="9" type="ORF">CLOSAC_18490</name>
</gene>
<dbReference type="InterPro" id="IPR038063">
    <property type="entry name" value="Transpep_catalytic_dom"/>
</dbReference>
<evidence type="ECO:0000259" key="8">
    <source>
        <dbReference type="PROSITE" id="PS52029"/>
    </source>
</evidence>
<comment type="caution">
    <text evidence="9">The sequence shown here is derived from an EMBL/GenBank/DDBJ whole genome shotgun (WGS) entry which is preliminary data.</text>
</comment>
<evidence type="ECO:0000313" key="10">
    <source>
        <dbReference type="Proteomes" id="UP000191154"/>
    </source>
</evidence>
<dbReference type="CDD" id="cd16913">
    <property type="entry name" value="YkuD_like"/>
    <property type="match status" value="1"/>
</dbReference>
<dbReference type="PANTHER" id="PTHR30582">
    <property type="entry name" value="L,D-TRANSPEPTIDASE"/>
    <property type="match status" value="1"/>
</dbReference>
<keyword evidence="2" id="KW-0808">Transferase</keyword>
<dbReference type="Pfam" id="PF12229">
    <property type="entry name" value="PG_binding_4"/>
    <property type="match status" value="2"/>
</dbReference>
<feature type="domain" description="L,D-TPase catalytic" evidence="8">
    <location>
        <begin position="344"/>
        <end position="465"/>
    </location>
</feature>
<dbReference type="Gene3D" id="3.10.20.800">
    <property type="match status" value="1"/>
</dbReference>
<dbReference type="Pfam" id="PF03734">
    <property type="entry name" value="YkuD"/>
    <property type="match status" value="1"/>
</dbReference>
<reference evidence="9 10" key="1">
    <citation type="submission" date="2016-05" db="EMBL/GenBank/DDBJ databases">
        <title>Microbial solvent formation.</title>
        <authorList>
            <person name="Poehlein A."/>
            <person name="Montoya Solano J.D."/>
            <person name="Flitsch S."/>
            <person name="Krabben P."/>
            <person name="Duerre P."/>
            <person name="Daniel R."/>
        </authorList>
    </citation>
    <scope>NUCLEOTIDE SEQUENCE [LARGE SCALE GENOMIC DNA]</scope>
    <source>
        <strain evidence="9 10">L1-8</strain>
    </source>
</reference>
<dbReference type="AlphaFoldDB" id="A0A1S8NBJ5"/>
<sequence>MEGHKSKRSKVVLGIIMFLCCLAAIYLGISAYFIKHFYLGSTINSMNVSGKTVEEVNEEMSSEIQNYSLELQEKGDVKEQIKGSDIDVKYSQDGESKIKSLKDNQNPLGWISGVFGKKNNETAELISYDEQLLNKVLSGLPGINSKNVVESKDASFEYGDGGYKIVNEVYGNKIDKEVLNEKVSDAILKGDTTLDLDSSDCYKKPKYTADSQEVTDAKNTLDKYTNVTITYASGNNKEVVDGSAIHNWLSVDDNMQITFDEKKVKKYVATKLGSTFNTFGKTRDFTTTSGNKVKVSGGDYGWLIDSTKETKDLIETIKSGQSTTKEPIYSQKAISSDNNDIGNTYVEVNFTKQHVWFYKNGSLVTDGPCVSGNVSLKLATPPGTYALNYKEKNATLKGEDYSSPVTYWMPFNGNVGLHDASWRSPNEFGGSTYLTSGSHGCVNLPVELAHKIFDNIEAGTPVVCYNE</sequence>
<dbReference type="GO" id="GO:0018104">
    <property type="term" value="P:peptidoglycan-protein cross-linking"/>
    <property type="evidence" value="ECO:0007669"/>
    <property type="project" value="TreeGrafter"/>
</dbReference>
<feature type="active site" description="Nucleophile" evidence="6">
    <location>
        <position position="441"/>
    </location>
</feature>
<organism evidence="9 10">
    <name type="scientific">Clostridium saccharobutylicum</name>
    <dbReference type="NCBI Taxonomy" id="169679"/>
    <lineage>
        <taxon>Bacteria</taxon>
        <taxon>Bacillati</taxon>
        <taxon>Bacillota</taxon>
        <taxon>Clostridia</taxon>
        <taxon>Eubacteriales</taxon>
        <taxon>Clostridiaceae</taxon>
        <taxon>Clostridium</taxon>
    </lineage>
</organism>
<evidence type="ECO:0000256" key="5">
    <source>
        <dbReference type="ARBA" id="ARBA00023316"/>
    </source>
</evidence>
<protein>
    <submittedName>
        <fullName evidence="9">Putative peptidoglycan binding domain protein</fullName>
    </submittedName>
</protein>
<evidence type="ECO:0000256" key="4">
    <source>
        <dbReference type="ARBA" id="ARBA00022984"/>
    </source>
</evidence>
<dbReference type="UniPathway" id="UPA00219"/>
<evidence type="ECO:0000256" key="1">
    <source>
        <dbReference type="ARBA" id="ARBA00004752"/>
    </source>
</evidence>
<feature type="active site" description="Proton donor/acceptor" evidence="6">
    <location>
        <position position="418"/>
    </location>
</feature>
<dbReference type="PANTHER" id="PTHR30582:SF33">
    <property type="entry name" value="EXPORTED PROTEIN"/>
    <property type="match status" value="1"/>
</dbReference>
<evidence type="ECO:0000256" key="3">
    <source>
        <dbReference type="ARBA" id="ARBA00022960"/>
    </source>
</evidence>
<keyword evidence="5 6" id="KW-0961">Cell wall biogenesis/degradation</keyword>
<dbReference type="InterPro" id="IPR050979">
    <property type="entry name" value="LD-transpeptidase"/>
</dbReference>
<dbReference type="EMBL" id="LZYZ01000003">
    <property type="protein sequence ID" value="OOM13763.1"/>
    <property type="molecule type" value="Genomic_DNA"/>
</dbReference>
<evidence type="ECO:0000313" key="9">
    <source>
        <dbReference type="EMBL" id="OOM13763.1"/>
    </source>
</evidence>
<keyword evidence="7" id="KW-0812">Transmembrane</keyword>
<dbReference type="Gene3D" id="2.40.440.10">
    <property type="entry name" value="L,D-transpeptidase catalytic domain-like"/>
    <property type="match status" value="1"/>
</dbReference>
<keyword evidence="7" id="KW-1133">Transmembrane helix</keyword>
<comment type="pathway">
    <text evidence="1 6">Cell wall biogenesis; peptidoglycan biosynthesis.</text>
</comment>
<feature type="transmembrane region" description="Helical" evidence="7">
    <location>
        <begin position="12"/>
        <end position="34"/>
    </location>
</feature>
<evidence type="ECO:0000256" key="7">
    <source>
        <dbReference type="SAM" id="Phobius"/>
    </source>
</evidence>
<evidence type="ECO:0000256" key="2">
    <source>
        <dbReference type="ARBA" id="ARBA00022679"/>
    </source>
</evidence>
<dbReference type="GO" id="GO:0071555">
    <property type="term" value="P:cell wall organization"/>
    <property type="evidence" value="ECO:0007669"/>
    <property type="project" value="UniProtKB-UniRule"/>
</dbReference>
<proteinExistence type="predicted"/>
<dbReference type="SUPFAM" id="SSF141523">
    <property type="entry name" value="L,D-transpeptidase catalytic domain-like"/>
    <property type="match status" value="1"/>
</dbReference>
<dbReference type="InterPro" id="IPR038054">
    <property type="entry name" value="LD_TPept-like_central_sf"/>
</dbReference>
<evidence type="ECO:0000256" key="6">
    <source>
        <dbReference type="PROSITE-ProRule" id="PRU01373"/>
    </source>
</evidence>
<dbReference type="GO" id="GO:0071972">
    <property type="term" value="F:peptidoglycan L,D-transpeptidase activity"/>
    <property type="evidence" value="ECO:0007669"/>
    <property type="project" value="TreeGrafter"/>
</dbReference>